<keyword evidence="2" id="KW-1185">Reference proteome</keyword>
<accession>A0A1J4J576</accession>
<protein>
    <submittedName>
        <fullName evidence="1">Uncharacterized protein</fullName>
    </submittedName>
</protein>
<evidence type="ECO:0000313" key="1">
    <source>
        <dbReference type="EMBL" id="OHS94432.1"/>
    </source>
</evidence>
<organism evidence="1 2">
    <name type="scientific">Tritrichomonas foetus</name>
    <dbReference type="NCBI Taxonomy" id="1144522"/>
    <lineage>
        <taxon>Eukaryota</taxon>
        <taxon>Metamonada</taxon>
        <taxon>Parabasalia</taxon>
        <taxon>Tritrichomonadida</taxon>
        <taxon>Tritrichomonadidae</taxon>
        <taxon>Tritrichomonas</taxon>
    </lineage>
</organism>
<comment type="caution">
    <text evidence="1">The sequence shown here is derived from an EMBL/GenBank/DDBJ whole genome shotgun (WGS) entry which is preliminary data.</text>
</comment>
<dbReference type="VEuPathDB" id="TrichDB:TRFO_39361"/>
<reference evidence="1" key="1">
    <citation type="submission" date="2016-10" db="EMBL/GenBank/DDBJ databases">
        <authorList>
            <person name="Benchimol M."/>
            <person name="Almeida L.G."/>
            <person name="Vasconcelos A.T."/>
            <person name="Perreira-Neves A."/>
            <person name="Rosa I.A."/>
            <person name="Tasca T."/>
            <person name="Bogo M.R."/>
            <person name="de Souza W."/>
        </authorList>
    </citation>
    <scope>NUCLEOTIDE SEQUENCE [LARGE SCALE GENOMIC DNA]</scope>
    <source>
        <strain evidence="1">K</strain>
    </source>
</reference>
<dbReference type="Proteomes" id="UP000179807">
    <property type="component" value="Unassembled WGS sequence"/>
</dbReference>
<dbReference type="RefSeq" id="XP_068347569.1">
    <property type="nucleotide sequence ID" value="XM_068512594.1"/>
</dbReference>
<dbReference type="GeneID" id="94847298"/>
<sequence length="139" mass="16478">MVNDIVKDGVFSPIYDRMFDKGDSILSTYHAVYVENFYKWATEGLTKRFYWDNKNSLCFEFGNESLGDQSYLKFCPNSLNNYKMMFENYAVEPLKISIHSHGLWFQDYPDGNEQNWYLSLEEDGIADSSHSEFPQYIYY</sequence>
<proteinExistence type="predicted"/>
<gene>
    <name evidence="1" type="ORF">TRFO_39361</name>
</gene>
<dbReference type="EMBL" id="MLAK01001317">
    <property type="protein sequence ID" value="OHS94432.1"/>
    <property type="molecule type" value="Genomic_DNA"/>
</dbReference>
<dbReference type="AlphaFoldDB" id="A0A1J4J576"/>
<name>A0A1J4J576_9EUKA</name>
<evidence type="ECO:0000313" key="2">
    <source>
        <dbReference type="Proteomes" id="UP000179807"/>
    </source>
</evidence>